<proteinExistence type="predicted"/>
<evidence type="ECO:0000256" key="1">
    <source>
        <dbReference type="SAM" id="MobiDB-lite"/>
    </source>
</evidence>
<evidence type="ECO:0000313" key="4">
    <source>
        <dbReference type="Proteomes" id="UP001438707"/>
    </source>
</evidence>
<evidence type="ECO:0000313" key="3">
    <source>
        <dbReference type="EMBL" id="KAK9837820.1"/>
    </source>
</evidence>
<comment type="caution">
    <text evidence="3">The sequence shown here is derived from an EMBL/GenBank/DDBJ whole genome shotgun (WGS) entry which is preliminary data.</text>
</comment>
<dbReference type="GO" id="GO:0004672">
    <property type="term" value="F:protein kinase activity"/>
    <property type="evidence" value="ECO:0007669"/>
    <property type="project" value="InterPro"/>
</dbReference>
<protein>
    <recommendedName>
        <fullName evidence="2">Protein kinase domain-containing protein</fullName>
    </recommendedName>
</protein>
<feature type="region of interest" description="Disordered" evidence="1">
    <location>
        <begin position="481"/>
        <end position="507"/>
    </location>
</feature>
<dbReference type="SMART" id="SM00220">
    <property type="entry name" value="S_TKc"/>
    <property type="match status" value="1"/>
</dbReference>
<dbReference type="InterPro" id="IPR007320">
    <property type="entry name" value="PDCD2_C"/>
</dbReference>
<dbReference type="InterPro" id="IPR011009">
    <property type="entry name" value="Kinase-like_dom_sf"/>
</dbReference>
<gene>
    <name evidence="3" type="ORF">WJX74_005778</name>
</gene>
<dbReference type="PROSITE" id="PS50011">
    <property type="entry name" value="PROTEIN_KINASE_DOM"/>
    <property type="match status" value="1"/>
</dbReference>
<dbReference type="PANTHER" id="PTHR12298:SF4">
    <property type="entry name" value="PROGRAMMED CELL DEATH PROTEIN 2"/>
    <property type="match status" value="1"/>
</dbReference>
<sequence length="886" mass="96808">MADAFEEAQGHLLAELDKTVQVKVEEAWRKVIQASGEVLHVQQALAQPLPDAAIASYPGNVCENDRKQHPTSLKSWNSLSSQARARFSGPRRAGHLLPEPLLPFRLKSGDSKEQDEAEVSSGGDLPDMGSMSHPAVPGHPLHFTTELKSPFRLRLTRSRANELVEIWTAVVDNLKAGMTLDAAVSTEAKQRKLSVAVVTNVVHCLGQAFLYCVLASSEEAARGRQQPFLAAEEPGQAPCTSAHEAKEERTQLFEGNEPPADPTHGAQAAGLCLDDDCGFAALPSQPTGEHNLKDLHLGACLARQTFLATLDSQTVVIRMAFVPEHHKSVIAEVSALATLHTLQGTHVPCLLDHGITSKGYAYIITEFIQGHPWRPESAADRALGDQLRAILALFLERGLLHRDIKPENIMVEEGTGRPVFVDFALARQAVDDFDIENEESELEAMLGQAEPDYEVSLAHYQSKMHALQDAFMAREAASTAHALDGSPPAAPPATAEERARQEGKLSAWGSRRALRRTQSRLRPLCPSVLRIPQGPRKYQRLTFDMAGDSDSDDQSLSSHLEVLLGFLEEPLSPAHLFRHRFPSKVGGRPAWLDPVHLPCKQQLTCLASQQPLNFLMQVYAPVEGNAAAFHRAIFLFISPQGNKLGEPGAVRAFRCQLPRANAFYSSNPPSQQDTAPPPVCTNSGEDPWKVRDFEEARATNVTSPGCSPGIHLFLEAELLVEPEDVSDSQAGGSEDEQIAQLLREYDVRRAEEGELTDADLPPELSAEEADADRAAFAAFSAATVSAQSQVLRYCFRPGAAPLWPRSSARPQPEDIKPCPLCQAPRHFECQVMPQLLSELDIDDMDSAAPDWSTIAIYSCSASCTVPDISEHDGSAYLEEFVWVQPP</sequence>
<dbReference type="Gene3D" id="1.10.510.10">
    <property type="entry name" value="Transferase(Phosphotransferase) domain 1"/>
    <property type="match status" value="1"/>
</dbReference>
<dbReference type="GO" id="GO:0005737">
    <property type="term" value="C:cytoplasm"/>
    <property type="evidence" value="ECO:0007669"/>
    <property type="project" value="InterPro"/>
</dbReference>
<dbReference type="AlphaFoldDB" id="A0AAW1RVM1"/>
<dbReference type="SUPFAM" id="SSF56112">
    <property type="entry name" value="Protein kinase-like (PK-like)"/>
    <property type="match status" value="1"/>
</dbReference>
<name>A0AAW1RVM1_9CHLO</name>
<dbReference type="PROSITE" id="PS00108">
    <property type="entry name" value="PROTEIN_KINASE_ST"/>
    <property type="match status" value="1"/>
</dbReference>
<accession>A0AAW1RVM1</accession>
<dbReference type="PANTHER" id="PTHR12298">
    <property type="entry name" value="PCDC2 PROGRAMMED CELL DEATH PROTEIN 2 -RELATED"/>
    <property type="match status" value="1"/>
</dbReference>
<feature type="region of interest" description="Disordered" evidence="1">
    <location>
        <begin position="664"/>
        <end position="683"/>
    </location>
</feature>
<reference evidence="3 4" key="1">
    <citation type="journal article" date="2024" name="Nat. Commun.">
        <title>Phylogenomics reveals the evolutionary origins of lichenization in chlorophyte algae.</title>
        <authorList>
            <person name="Puginier C."/>
            <person name="Libourel C."/>
            <person name="Otte J."/>
            <person name="Skaloud P."/>
            <person name="Haon M."/>
            <person name="Grisel S."/>
            <person name="Petersen M."/>
            <person name="Berrin J.G."/>
            <person name="Delaux P.M."/>
            <person name="Dal Grande F."/>
            <person name="Keller J."/>
        </authorList>
    </citation>
    <scope>NUCLEOTIDE SEQUENCE [LARGE SCALE GENOMIC DNA]</scope>
    <source>
        <strain evidence="3 4">SAG 2145</strain>
    </source>
</reference>
<dbReference type="EMBL" id="JALJOS010000006">
    <property type="protein sequence ID" value="KAK9837820.1"/>
    <property type="molecule type" value="Genomic_DNA"/>
</dbReference>
<dbReference type="Proteomes" id="UP001438707">
    <property type="component" value="Unassembled WGS sequence"/>
</dbReference>
<evidence type="ECO:0000259" key="2">
    <source>
        <dbReference type="PROSITE" id="PS50011"/>
    </source>
</evidence>
<organism evidence="3 4">
    <name type="scientific">Apatococcus lobatus</name>
    <dbReference type="NCBI Taxonomy" id="904363"/>
    <lineage>
        <taxon>Eukaryota</taxon>
        <taxon>Viridiplantae</taxon>
        <taxon>Chlorophyta</taxon>
        <taxon>core chlorophytes</taxon>
        <taxon>Trebouxiophyceae</taxon>
        <taxon>Chlorellales</taxon>
        <taxon>Chlorellaceae</taxon>
        <taxon>Apatococcus</taxon>
    </lineage>
</organism>
<dbReference type="GO" id="GO:0005524">
    <property type="term" value="F:ATP binding"/>
    <property type="evidence" value="ECO:0007669"/>
    <property type="project" value="InterPro"/>
</dbReference>
<dbReference type="InterPro" id="IPR008271">
    <property type="entry name" value="Ser/Thr_kinase_AS"/>
</dbReference>
<feature type="region of interest" description="Disordered" evidence="1">
    <location>
        <begin position="90"/>
        <end position="131"/>
    </location>
</feature>
<dbReference type="InterPro" id="IPR000719">
    <property type="entry name" value="Prot_kinase_dom"/>
</dbReference>
<dbReference type="Pfam" id="PF04194">
    <property type="entry name" value="PDCD2_C"/>
    <property type="match status" value="1"/>
</dbReference>
<keyword evidence="4" id="KW-1185">Reference proteome</keyword>
<feature type="domain" description="Protein kinase" evidence="2">
    <location>
        <begin position="291"/>
        <end position="556"/>
    </location>
</feature>